<dbReference type="Pfam" id="PF02620">
    <property type="entry name" value="YceD"/>
    <property type="match status" value="1"/>
</dbReference>
<organism evidence="1 2">
    <name type="scientific">Apilactobacillus apinorum</name>
    <dbReference type="NCBI Taxonomy" id="1218495"/>
    <lineage>
        <taxon>Bacteria</taxon>
        <taxon>Bacillati</taxon>
        <taxon>Bacillota</taxon>
        <taxon>Bacilli</taxon>
        <taxon>Lactobacillales</taxon>
        <taxon>Lactobacillaceae</taxon>
        <taxon>Apilactobacillus</taxon>
    </lineage>
</organism>
<sequence>MKWFVKELSEYKNQPLSTSEDINLSDDIMSRYSKYVISADDDIHVEAHVFYEKGDVIVNAHVTGKVVVPSSRSLNPVDLPLNFTIDEVYVDTQARLKEREREDDVAFLVDDDGLIDFDQSVADNIILQIPMHILSPDEIESNEMPEGNDWAVISEDDFAEQEANDKKVDPRLAKLENFFNDSDN</sequence>
<evidence type="ECO:0000313" key="1">
    <source>
        <dbReference type="EMBL" id="GAA6114790.1"/>
    </source>
</evidence>
<keyword evidence="2" id="KW-1185">Reference proteome</keyword>
<comment type="caution">
    <text evidence="1">The sequence shown here is derived from an EMBL/GenBank/DDBJ whole genome shotgun (WGS) entry which is preliminary data.</text>
</comment>
<name>A0ABP9ZJ29_9LACO</name>
<dbReference type="RefSeq" id="WP_353318384.1">
    <property type="nucleotide sequence ID" value="NZ_BAABVV010000037.1"/>
</dbReference>
<dbReference type="InterPro" id="IPR003772">
    <property type="entry name" value="YceD"/>
</dbReference>
<dbReference type="EMBL" id="BAABVV010000037">
    <property type="protein sequence ID" value="GAA6114790.1"/>
    <property type="molecule type" value="Genomic_DNA"/>
</dbReference>
<protein>
    <submittedName>
        <fullName evidence="1">YceD family protein</fullName>
    </submittedName>
</protein>
<reference evidence="1 2" key="1">
    <citation type="submission" date="2024-03" db="EMBL/GenBank/DDBJ databases">
        <title>Inconsistent identification of Apilactobacillus kunkeei-related strains obtained by well-developed overall genome related indices.</title>
        <authorList>
            <person name="Maeno S."/>
            <person name="Endo A."/>
        </authorList>
    </citation>
    <scope>NUCLEOTIDE SEQUENCE [LARGE SCALE GENOMIC DNA]</scope>
    <source>
        <strain evidence="1 2">20H-10</strain>
    </source>
</reference>
<dbReference type="Proteomes" id="UP001438112">
    <property type="component" value="Unassembled WGS sequence"/>
</dbReference>
<accession>A0ABP9ZJ29</accession>
<gene>
    <name evidence="1" type="ORF">AP20H10_11530</name>
</gene>
<proteinExistence type="predicted"/>
<evidence type="ECO:0000313" key="2">
    <source>
        <dbReference type="Proteomes" id="UP001438112"/>
    </source>
</evidence>